<feature type="compositionally biased region" description="Polar residues" evidence="1">
    <location>
        <begin position="247"/>
        <end position="261"/>
    </location>
</feature>
<protein>
    <recommendedName>
        <fullName evidence="4">Integrase catalytic domain-containing protein</fullName>
    </recommendedName>
</protein>
<dbReference type="AlphaFoldDB" id="A0AAN7NV45"/>
<dbReference type="GO" id="GO:0003676">
    <property type="term" value="F:nucleic acid binding"/>
    <property type="evidence" value="ECO:0007669"/>
    <property type="project" value="InterPro"/>
</dbReference>
<comment type="caution">
    <text evidence="2">The sequence shown here is derived from an EMBL/GenBank/DDBJ whole genome shotgun (WGS) entry which is preliminary data.</text>
</comment>
<evidence type="ECO:0000313" key="3">
    <source>
        <dbReference type="Proteomes" id="UP001333110"/>
    </source>
</evidence>
<dbReference type="Gene3D" id="3.30.420.10">
    <property type="entry name" value="Ribonuclease H-like superfamily/Ribonuclease H"/>
    <property type="match status" value="1"/>
</dbReference>
<evidence type="ECO:0008006" key="4">
    <source>
        <dbReference type="Google" id="ProtNLM"/>
    </source>
</evidence>
<proteinExistence type="predicted"/>
<dbReference type="EMBL" id="JAUNZN010000001">
    <property type="protein sequence ID" value="KAK4831009.1"/>
    <property type="molecule type" value="Genomic_DNA"/>
</dbReference>
<gene>
    <name evidence="2" type="ORF">QYF61_014610</name>
</gene>
<dbReference type="InterPro" id="IPR012337">
    <property type="entry name" value="RNaseH-like_sf"/>
</dbReference>
<evidence type="ECO:0000256" key="1">
    <source>
        <dbReference type="SAM" id="MobiDB-lite"/>
    </source>
</evidence>
<dbReference type="InterPro" id="IPR036397">
    <property type="entry name" value="RNaseH_sf"/>
</dbReference>
<organism evidence="2 3">
    <name type="scientific">Mycteria americana</name>
    <name type="common">Wood stork</name>
    <dbReference type="NCBI Taxonomy" id="33587"/>
    <lineage>
        <taxon>Eukaryota</taxon>
        <taxon>Metazoa</taxon>
        <taxon>Chordata</taxon>
        <taxon>Craniata</taxon>
        <taxon>Vertebrata</taxon>
        <taxon>Euteleostomi</taxon>
        <taxon>Archelosauria</taxon>
        <taxon>Archosauria</taxon>
        <taxon>Dinosauria</taxon>
        <taxon>Saurischia</taxon>
        <taxon>Theropoda</taxon>
        <taxon>Coelurosauria</taxon>
        <taxon>Aves</taxon>
        <taxon>Neognathae</taxon>
        <taxon>Neoaves</taxon>
        <taxon>Aequornithes</taxon>
        <taxon>Ciconiiformes</taxon>
        <taxon>Ciconiidae</taxon>
        <taxon>Mycteria</taxon>
    </lineage>
</organism>
<sequence>MRQGKRYVLTMVEATTGWLETYPVPHATARNTILGLKKQVLRTESDNGTHFQNNLIDTWAKEHGIEWEQGLWSNHLSITERQQCWKGHGKAERSHLSEPQLVGQVLLSLYRTHGLSSMSMSLLYWGAQNRTHYSRCGLTTAEQRGRIISLDLPSAAQENAGLLCHKGTLLVDGHLGVYQDPLAECKALDNYYYFIVSALDIHCNAFNPVEQGNTEASSPDEKHPHHHHPHPNHPQGQRQEPLWGGPTSRNPPWTPNPSQTICVGLGDHNSPAQGCAQGPVKAKQQLTQNPPLDLVP</sequence>
<reference evidence="2 3" key="1">
    <citation type="journal article" date="2023" name="J. Hered.">
        <title>Chromosome-level genome of the wood stork (Mycteria americana) provides insight into avian chromosome evolution.</title>
        <authorList>
            <person name="Flamio R. Jr."/>
            <person name="Ramstad K.M."/>
        </authorList>
    </citation>
    <scope>NUCLEOTIDE SEQUENCE [LARGE SCALE GENOMIC DNA]</scope>
    <source>
        <strain evidence="2">JAX WOST 10</strain>
    </source>
</reference>
<keyword evidence="3" id="KW-1185">Reference proteome</keyword>
<name>A0AAN7NV45_MYCAM</name>
<accession>A0AAN7NV45</accession>
<feature type="region of interest" description="Disordered" evidence="1">
    <location>
        <begin position="210"/>
        <end position="296"/>
    </location>
</feature>
<dbReference type="Proteomes" id="UP001333110">
    <property type="component" value="Unassembled WGS sequence"/>
</dbReference>
<evidence type="ECO:0000313" key="2">
    <source>
        <dbReference type="EMBL" id="KAK4831009.1"/>
    </source>
</evidence>
<dbReference type="SUPFAM" id="SSF53098">
    <property type="entry name" value="Ribonuclease H-like"/>
    <property type="match status" value="1"/>
</dbReference>